<sequence>MEPQIHQATVLDYALAAGATSHAELQVLLLREGSRHLLGCPDGEGELAAGLSHGDGGADVLRADLHVPPGAALPDGQAAPARPLAPVHRAVLEGCREVVYLSLVDLLVDPSLPSPAVSGKAGSTLSHRCSPEVSGFAAKPRTRALPCW</sequence>
<evidence type="ECO:0000313" key="1">
    <source>
        <dbReference type="Ensembl" id="ENSSOCP00000010204.1"/>
    </source>
</evidence>
<name>A0A8D0F4V2_STROC</name>
<dbReference type="AlphaFoldDB" id="A0A8D0F4V2"/>
<reference evidence="1" key="1">
    <citation type="submission" date="2025-08" db="UniProtKB">
        <authorList>
            <consortium name="Ensembl"/>
        </authorList>
    </citation>
    <scope>IDENTIFICATION</scope>
</reference>
<proteinExistence type="predicted"/>
<dbReference type="Ensembl" id="ENSSOCT00000010466.1">
    <property type="protein sequence ID" value="ENSSOCP00000010204.1"/>
    <property type="gene ID" value="ENSSOCG00000007771.1"/>
</dbReference>
<accession>A0A8D0F4V2</accession>
<organism evidence="1 2">
    <name type="scientific">Strix occidentalis caurina</name>
    <name type="common">northern spotted owl</name>
    <dbReference type="NCBI Taxonomy" id="311401"/>
    <lineage>
        <taxon>Eukaryota</taxon>
        <taxon>Metazoa</taxon>
        <taxon>Chordata</taxon>
        <taxon>Craniata</taxon>
        <taxon>Vertebrata</taxon>
        <taxon>Euteleostomi</taxon>
        <taxon>Archelosauria</taxon>
        <taxon>Archosauria</taxon>
        <taxon>Dinosauria</taxon>
        <taxon>Saurischia</taxon>
        <taxon>Theropoda</taxon>
        <taxon>Coelurosauria</taxon>
        <taxon>Aves</taxon>
        <taxon>Neognathae</taxon>
        <taxon>Neoaves</taxon>
        <taxon>Telluraves</taxon>
        <taxon>Strigiformes</taxon>
        <taxon>Strigidae</taxon>
        <taxon>Strix</taxon>
    </lineage>
</organism>
<dbReference type="Proteomes" id="UP000694551">
    <property type="component" value="Unplaced"/>
</dbReference>
<evidence type="ECO:0000313" key="2">
    <source>
        <dbReference type="Proteomes" id="UP000694551"/>
    </source>
</evidence>
<protein>
    <submittedName>
        <fullName evidence="1">Uncharacterized protein</fullName>
    </submittedName>
</protein>
<keyword evidence="2" id="KW-1185">Reference proteome</keyword>
<reference evidence="1" key="2">
    <citation type="submission" date="2025-09" db="UniProtKB">
        <authorList>
            <consortium name="Ensembl"/>
        </authorList>
    </citation>
    <scope>IDENTIFICATION</scope>
</reference>